<dbReference type="Gene3D" id="3.90.190.10">
    <property type="entry name" value="Protein tyrosine phosphatase superfamily"/>
    <property type="match status" value="1"/>
</dbReference>
<gene>
    <name evidence="2" type="ORF">HNQ36_003742</name>
</gene>
<dbReference type="EMBL" id="JACHIJ010000005">
    <property type="protein sequence ID" value="MBB5053742.1"/>
    <property type="molecule type" value="Genomic_DNA"/>
</dbReference>
<dbReference type="InterPro" id="IPR029021">
    <property type="entry name" value="Prot-tyrosine_phosphatase-like"/>
</dbReference>
<sequence>MAVNTRIAMIHVCSLAALPATVEATGAQHILTVMANVAQVVRPVSVLEANHLRIQMDDINEPALGFVAPSHEHVEQALAFIRKWDRTAPMVIHCYAGISRSTASAFMAACALNPNRDETSIARQIRAASPSAYPNRLIVTLADEVLGRGGRMVRALDAMGPGNMTIEGRPFRVDLE</sequence>
<dbReference type="SUPFAM" id="SSF52799">
    <property type="entry name" value="(Phosphotyrosine protein) phosphatases II"/>
    <property type="match status" value="1"/>
</dbReference>
<feature type="domain" description="Tyrosine-protein phosphatase" evidence="1">
    <location>
        <begin position="70"/>
        <end position="116"/>
    </location>
</feature>
<dbReference type="GO" id="GO:0004725">
    <property type="term" value="F:protein tyrosine phosphatase activity"/>
    <property type="evidence" value="ECO:0007669"/>
    <property type="project" value="InterPro"/>
</dbReference>
<protein>
    <recommendedName>
        <fullName evidence="1">Tyrosine-protein phosphatase domain-containing protein</fullName>
    </recommendedName>
</protein>
<evidence type="ECO:0000313" key="3">
    <source>
        <dbReference type="Proteomes" id="UP000521227"/>
    </source>
</evidence>
<proteinExistence type="predicted"/>
<dbReference type="AlphaFoldDB" id="A0A840N4A8"/>
<dbReference type="Proteomes" id="UP000521227">
    <property type="component" value="Unassembled WGS sequence"/>
</dbReference>
<evidence type="ECO:0000259" key="1">
    <source>
        <dbReference type="Pfam" id="PF00102"/>
    </source>
</evidence>
<name>A0A840N4A8_9BRAD</name>
<comment type="caution">
    <text evidence="2">The sequence shown here is derived from an EMBL/GenBank/DDBJ whole genome shotgun (WGS) entry which is preliminary data.</text>
</comment>
<evidence type="ECO:0000313" key="2">
    <source>
        <dbReference type="EMBL" id="MBB5053742.1"/>
    </source>
</evidence>
<organism evidence="2 3">
    <name type="scientific">Afipia massiliensis</name>
    <dbReference type="NCBI Taxonomy" id="211460"/>
    <lineage>
        <taxon>Bacteria</taxon>
        <taxon>Pseudomonadati</taxon>
        <taxon>Pseudomonadota</taxon>
        <taxon>Alphaproteobacteria</taxon>
        <taxon>Hyphomicrobiales</taxon>
        <taxon>Nitrobacteraceae</taxon>
        <taxon>Afipia</taxon>
    </lineage>
</organism>
<accession>A0A840N4A8</accession>
<dbReference type="Pfam" id="PF00102">
    <property type="entry name" value="Y_phosphatase"/>
    <property type="match status" value="1"/>
</dbReference>
<dbReference type="InterPro" id="IPR000242">
    <property type="entry name" value="PTP_cat"/>
</dbReference>
<reference evidence="2 3" key="1">
    <citation type="submission" date="2020-08" db="EMBL/GenBank/DDBJ databases">
        <title>Genomic Encyclopedia of Type Strains, Phase IV (KMG-IV): sequencing the most valuable type-strain genomes for metagenomic binning, comparative biology and taxonomic classification.</title>
        <authorList>
            <person name="Goeker M."/>
        </authorList>
    </citation>
    <scope>NUCLEOTIDE SEQUENCE [LARGE SCALE GENOMIC DNA]</scope>
    <source>
        <strain evidence="2 3">DSM 17498</strain>
    </source>
</reference>